<reference evidence="3" key="2">
    <citation type="submission" date="2019-09" db="UniProtKB">
        <authorList>
            <consortium name="WormBaseParasite"/>
        </authorList>
    </citation>
    <scope>IDENTIFICATION</scope>
</reference>
<proteinExistence type="predicted"/>
<evidence type="ECO:0000313" key="2">
    <source>
        <dbReference type="Proteomes" id="UP000050761"/>
    </source>
</evidence>
<accession>A0A183FPW0</accession>
<dbReference type="EMBL" id="UZAH01026517">
    <property type="protein sequence ID" value="VDO81863.1"/>
    <property type="molecule type" value="Genomic_DNA"/>
</dbReference>
<protein>
    <submittedName>
        <fullName evidence="3">MADS-box domain-containing protein</fullName>
    </submittedName>
</protein>
<sequence>MVDTMKTFSFNLQPTNIRIRKTLKWNKMERHTIEGKIAEIGIACDSELGKTMRIRRSRNSVMTVVTERTEEAKSAAAMVIKQVADRAVPAVELQMPEILHCAKIVSASDVSRIPDSYLAARQRVKKITSMLQCSKNEIVDKFAELKQRLVDIEAISAEFLRAYTGQRLRQQWKGAISAGHRFPERAQDNVARVATATSSASDPHQSEESCSTNAYLRATTKGDDGDTSALKMLFKHVVPDADGTIGRLRFENVDILDRLISIYECLWHTTDDEAGDERSGATGERCGSATRAATTVGLHPRLSSEDTYSRVVVQDFMAALKEFVQCEIPISEAVQSKVKKLEPRKGKDRQDTKAYLAVSQGRNIHKRPHGNSRGALVPYATMFPNPAAMLTPPFPFILQFGPSIGRA</sequence>
<organism evidence="2 3">
    <name type="scientific">Heligmosomoides polygyrus</name>
    <name type="common">Parasitic roundworm</name>
    <dbReference type="NCBI Taxonomy" id="6339"/>
    <lineage>
        <taxon>Eukaryota</taxon>
        <taxon>Metazoa</taxon>
        <taxon>Ecdysozoa</taxon>
        <taxon>Nematoda</taxon>
        <taxon>Chromadorea</taxon>
        <taxon>Rhabditida</taxon>
        <taxon>Rhabditina</taxon>
        <taxon>Rhabditomorpha</taxon>
        <taxon>Strongyloidea</taxon>
        <taxon>Heligmosomidae</taxon>
        <taxon>Heligmosomoides</taxon>
    </lineage>
</organism>
<dbReference type="WBParaSite" id="HPBE_0000970001-mRNA-1">
    <property type="protein sequence ID" value="HPBE_0000970001-mRNA-1"/>
    <property type="gene ID" value="HPBE_0000970001"/>
</dbReference>
<keyword evidence="2" id="KW-1185">Reference proteome</keyword>
<dbReference type="AlphaFoldDB" id="A0A183FPW0"/>
<name>A0A183FPW0_HELPZ</name>
<reference evidence="1 2" key="1">
    <citation type="submission" date="2018-11" db="EMBL/GenBank/DDBJ databases">
        <authorList>
            <consortium name="Pathogen Informatics"/>
        </authorList>
    </citation>
    <scope>NUCLEOTIDE SEQUENCE [LARGE SCALE GENOMIC DNA]</scope>
</reference>
<evidence type="ECO:0000313" key="3">
    <source>
        <dbReference type="WBParaSite" id="HPBE_0000970001-mRNA-1"/>
    </source>
</evidence>
<accession>A0A3P7ZUG7</accession>
<dbReference type="Proteomes" id="UP000050761">
    <property type="component" value="Unassembled WGS sequence"/>
</dbReference>
<gene>
    <name evidence="1" type="ORF">HPBE_LOCUS9701</name>
</gene>
<evidence type="ECO:0000313" key="1">
    <source>
        <dbReference type="EMBL" id="VDO81863.1"/>
    </source>
</evidence>